<dbReference type="EMBL" id="BMPI01000001">
    <property type="protein sequence ID" value="GGM03744.1"/>
    <property type="molecule type" value="Genomic_DNA"/>
</dbReference>
<dbReference type="Proteomes" id="UP000642070">
    <property type="component" value="Unassembled WGS sequence"/>
</dbReference>
<comment type="caution">
    <text evidence="2">The sequence shown here is derived from an EMBL/GenBank/DDBJ whole genome shotgun (WGS) entry which is preliminary data.</text>
</comment>
<evidence type="ECO:0000313" key="3">
    <source>
        <dbReference type="Proteomes" id="UP000642070"/>
    </source>
</evidence>
<reference evidence="2" key="2">
    <citation type="submission" date="2020-09" db="EMBL/GenBank/DDBJ databases">
        <authorList>
            <person name="Sun Q."/>
            <person name="Ohkuma M."/>
        </authorList>
    </citation>
    <scope>NUCLEOTIDE SEQUENCE</scope>
    <source>
        <strain evidence="2">JCM 19831</strain>
    </source>
</reference>
<proteinExistence type="predicted"/>
<reference evidence="2" key="1">
    <citation type="journal article" date="2014" name="Int. J. Syst. Evol. Microbiol.">
        <title>Complete genome sequence of Corynebacterium casei LMG S-19264T (=DSM 44701T), isolated from a smear-ripened cheese.</title>
        <authorList>
            <consortium name="US DOE Joint Genome Institute (JGI-PGF)"/>
            <person name="Walter F."/>
            <person name="Albersmeier A."/>
            <person name="Kalinowski J."/>
            <person name="Ruckert C."/>
        </authorList>
    </citation>
    <scope>NUCLEOTIDE SEQUENCE</scope>
    <source>
        <strain evidence="2">JCM 19831</strain>
    </source>
</reference>
<accession>A0A917T0D5</accession>
<organism evidence="2 3">
    <name type="scientific">Dactylosporangium sucinum</name>
    <dbReference type="NCBI Taxonomy" id="1424081"/>
    <lineage>
        <taxon>Bacteria</taxon>
        <taxon>Bacillati</taxon>
        <taxon>Actinomycetota</taxon>
        <taxon>Actinomycetes</taxon>
        <taxon>Micromonosporales</taxon>
        <taxon>Micromonosporaceae</taxon>
        <taxon>Dactylosporangium</taxon>
    </lineage>
</organism>
<sequence length="55" mass="5226">MTPPEVAPPELDSGAVGLNAVEPDPTPPVAGPSPPATPAPPLAGPAPVPVETSAP</sequence>
<name>A0A917T0D5_9ACTN</name>
<feature type="region of interest" description="Disordered" evidence="1">
    <location>
        <begin position="1"/>
        <end position="55"/>
    </location>
</feature>
<keyword evidence="3" id="KW-1185">Reference proteome</keyword>
<feature type="compositionally biased region" description="Pro residues" evidence="1">
    <location>
        <begin position="24"/>
        <end position="48"/>
    </location>
</feature>
<evidence type="ECO:0000256" key="1">
    <source>
        <dbReference type="SAM" id="MobiDB-lite"/>
    </source>
</evidence>
<gene>
    <name evidence="2" type="ORF">GCM10007977_001390</name>
</gene>
<dbReference type="AlphaFoldDB" id="A0A917T0D5"/>
<protein>
    <submittedName>
        <fullName evidence="2">Uncharacterized protein</fullName>
    </submittedName>
</protein>
<evidence type="ECO:0000313" key="2">
    <source>
        <dbReference type="EMBL" id="GGM03744.1"/>
    </source>
</evidence>